<dbReference type="NCBIfam" id="TIGR03177">
    <property type="entry name" value="pilus_cpaB"/>
    <property type="match status" value="1"/>
</dbReference>
<accession>A0A6J7DJ92</accession>
<dbReference type="InterPro" id="IPR031571">
    <property type="entry name" value="RcpC_dom"/>
</dbReference>
<proteinExistence type="predicted"/>
<dbReference type="InterPro" id="IPR017592">
    <property type="entry name" value="Pilus_assmbl_Flp-typ_CpaB"/>
</dbReference>
<reference evidence="2" key="1">
    <citation type="submission" date="2020-05" db="EMBL/GenBank/DDBJ databases">
        <authorList>
            <person name="Chiriac C."/>
            <person name="Salcher M."/>
            <person name="Ghai R."/>
            <person name="Kavagutti S V."/>
        </authorList>
    </citation>
    <scope>NUCLEOTIDE SEQUENCE</scope>
</reference>
<name>A0A6J7DJ92_9ZZZZ</name>
<organism evidence="2">
    <name type="scientific">freshwater metagenome</name>
    <dbReference type="NCBI Taxonomy" id="449393"/>
    <lineage>
        <taxon>unclassified sequences</taxon>
        <taxon>metagenomes</taxon>
        <taxon>ecological metagenomes</taxon>
    </lineage>
</organism>
<dbReference type="AlphaFoldDB" id="A0A6J7DJ92"/>
<protein>
    <submittedName>
        <fullName evidence="2">Unannotated protein</fullName>
    </submittedName>
</protein>
<evidence type="ECO:0000313" key="2">
    <source>
        <dbReference type="EMBL" id="CAB4868924.1"/>
    </source>
</evidence>
<sequence length="230" mass="23429">MPRRTVLLIAAAGAALLGVLLVILYVNGVDSRARKGQEVVEVLYTKSAIQLGTSGSAAQKAGAFELRQVPRVAIATGALSNVSPIAGLNAITVIPAGQPVTSAQWGQPNTTTSLAIPGNKIAVAIQLGDPQRVAGYVTPGSEVAVFLTRGNNTTNLLLSRVQVIAVGTTTASSGSGNADNIPNTILTLALDQGEASKVILGQAAGNLYFGLLSKDSRTGGNRRTTTSDLG</sequence>
<dbReference type="EMBL" id="CAFBLM010000024">
    <property type="protein sequence ID" value="CAB4868924.1"/>
    <property type="molecule type" value="Genomic_DNA"/>
</dbReference>
<evidence type="ECO:0000259" key="1">
    <source>
        <dbReference type="Pfam" id="PF16976"/>
    </source>
</evidence>
<dbReference type="Pfam" id="PF16976">
    <property type="entry name" value="RcpC"/>
    <property type="match status" value="1"/>
</dbReference>
<feature type="domain" description="Flp pilus assembly protein RcpC/CpaB" evidence="1">
    <location>
        <begin position="114"/>
        <end position="211"/>
    </location>
</feature>
<gene>
    <name evidence="2" type="ORF">UFOPK3401_00689</name>
</gene>